<feature type="non-terminal residue" evidence="1">
    <location>
        <position position="370"/>
    </location>
</feature>
<evidence type="ECO:0000313" key="1">
    <source>
        <dbReference type="EMBL" id="CAG8745522.1"/>
    </source>
</evidence>
<keyword evidence="2" id="KW-1185">Reference proteome</keyword>
<proteinExistence type="predicted"/>
<dbReference type="EMBL" id="CAJVPW010040041">
    <property type="protein sequence ID" value="CAG8745522.1"/>
    <property type="molecule type" value="Genomic_DNA"/>
</dbReference>
<sequence length="370" mass="42503">IFPINFSFQTSIMPAIPKLPGTPTEYKDIVEYLKSKKIPETIHDPSGEVKFELDENKILYLSAVVKNNEVVSDKHHVVLRYDVELRGLLLKNFHDQFNHRSYHKTFSALSEKHIGIIQTEVQAYINECSVCAINSSIKEKTDMKSVISVAPWRHIQIDLIDFHDFSNLNYGFVWLLTCVCTFSKFLIAIPMKNKEAGTVAAHLVKDVFRILGPPTILQSDNGKEFEGIVKQVCETLNIKIKHGRSRHPQSQGQVERLNQTVGHGFTKLLWDKKNQLQKKNWVDVLDAFVMSYNSTVHTSHKRTPHEVMFGWKMHCVYETPDINQDNEMNANSLEINSVNFVLGKYYTKLCQQGSVHRKKTKNNTIKSETT</sequence>
<organism evidence="1 2">
    <name type="scientific">Cetraspora pellucida</name>
    <dbReference type="NCBI Taxonomy" id="1433469"/>
    <lineage>
        <taxon>Eukaryota</taxon>
        <taxon>Fungi</taxon>
        <taxon>Fungi incertae sedis</taxon>
        <taxon>Mucoromycota</taxon>
        <taxon>Glomeromycotina</taxon>
        <taxon>Glomeromycetes</taxon>
        <taxon>Diversisporales</taxon>
        <taxon>Gigasporaceae</taxon>
        <taxon>Cetraspora</taxon>
    </lineage>
</organism>
<gene>
    <name evidence="1" type="ORF">SPELUC_LOCUS14110</name>
</gene>
<feature type="non-terminal residue" evidence="1">
    <location>
        <position position="1"/>
    </location>
</feature>
<reference evidence="1" key="1">
    <citation type="submission" date="2021-06" db="EMBL/GenBank/DDBJ databases">
        <authorList>
            <person name="Kallberg Y."/>
            <person name="Tangrot J."/>
            <person name="Rosling A."/>
        </authorList>
    </citation>
    <scope>NUCLEOTIDE SEQUENCE</scope>
    <source>
        <strain evidence="1">28 12/20/2015</strain>
    </source>
</reference>
<protein>
    <submittedName>
        <fullName evidence="1">1862_t:CDS:1</fullName>
    </submittedName>
</protein>
<evidence type="ECO:0000313" key="2">
    <source>
        <dbReference type="Proteomes" id="UP000789366"/>
    </source>
</evidence>
<comment type="caution">
    <text evidence="1">The sequence shown here is derived from an EMBL/GenBank/DDBJ whole genome shotgun (WGS) entry which is preliminary data.</text>
</comment>
<name>A0ACA9QDU0_9GLOM</name>
<accession>A0ACA9QDU0</accession>
<dbReference type="Proteomes" id="UP000789366">
    <property type="component" value="Unassembled WGS sequence"/>
</dbReference>